<keyword evidence="4" id="KW-1185">Reference proteome</keyword>
<dbReference type="EMBL" id="CP001778">
    <property type="protein sequence ID" value="ADD45649.1"/>
    <property type="molecule type" value="Genomic_DNA"/>
</dbReference>
<proteinExistence type="predicted"/>
<feature type="chain" id="PRO_5003048541" evidence="1">
    <location>
        <begin position="41"/>
        <end position="194"/>
    </location>
</feature>
<dbReference type="Gene3D" id="2.70.70.10">
    <property type="entry name" value="Glucose Permease (Domain IIA)"/>
    <property type="match status" value="1"/>
</dbReference>
<reference evidence="3 4" key="1">
    <citation type="journal article" date="2009" name="Stand. Genomic Sci.">
        <title>Complete genome sequence of Stackebrandtia nassauensis type strain (LLR-40K-21).</title>
        <authorList>
            <person name="Munk C."/>
            <person name="Lapidus A."/>
            <person name="Copeland A."/>
            <person name="Jando M."/>
            <person name="Mayilraj S."/>
            <person name="Glavina Del Rio T."/>
            <person name="Nolan M."/>
            <person name="Chen F."/>
            <person name="Lucas S."/>
            <person name="Tice H."/>
            <person name="Cheng J.F."/>
            <person name="Han C."/>
            <person name="Detter J.C."/>
            <person name="Bruce D."/>
            <person name="Goodwin L."/>
            <person name="Chain P."/>
            <person name="Pitluck S."/>
            <person name="Goker M."/>
            <person name="Ovchinikova G."/>
            <person name="Pati A."/>
            <person name="Ivanova N."/>
            <person name="Mavromatis K."/>
            <person name="Chen A."/>
            <person name="Palaniappan K."/>
            <person name="Land M."/>
            <person name="Hauser L."/>
            <person name="Chang Y.J."/>
            <person name="Jeffries C.D."/>
            <person name="Bristow J."/>
            <person name="Eisen J.A."/>
            <person name="Markowitz V."/>
            <person name="Hugenholtz P."/>
            <person name="Kyrpides N.C."/>
            <person name="Klenk H.P."/>
        </authorList>
    </citation>
    <scope>NUCLEOTIDE SEQUENCE [LARGE SCALE GENOMIC DNA]</scope>
    <source>
        <strain evidence="4">DSM 44728 / CIP 108903 / NRRL B-16338 / NBRC 102104 / LLR-40K-21</strain>
    </source>
</reference>
<dbReference type="RefSeq" id="WP_013021220.1">
    <property type="nucleotide sequence ID" value="NC_013947.1"/>
</dbReference>
<feature type="signal peptide" evidence="1">
    <location>
        <begin position="1"/>
        <end position="40"/>
    </location>
</feature>
<dbReference type="InterPro" id="IPR050570">
    <property type="entry name" value="Cell_wall_metabolism_enzyme"/>
</dbReference>
<dbReference type="CDD" id="cd12797">
    <property type="entry name" value="M23_peptidase"/>
    <property type="match status" value="1"/>
</dbReference>
<gene>
    <name evidence="3" type="ordered locus">Snas_6024</name>
</gene>
<dbReference type="SUPFAM" id="SSF51261">
    <property type="entry name" value="Duplicated hybrid motif"/>
    <property type="match status" value="1"/>
</dbReference>
<dbReference type="Pfam" id="PF01551">
    <property type="entry name" value="Peptidase_M23"/>
    <property type="match status" value="1"/>
</dbReference>
<dbReference type="PANTHER" id="PTHR21666">
    <property type="entry name" value="PEPTIDASE-RELATED"/>
    <property type="match status" value="1"/>
</dbReference>
<dbReference type="GO" id="GO:0004222">
    <property type="term" value="F:metalloendopeptidase activity"/>
    <property type="evidence" value="ECO:0007669"/>
    <property type="project" value="TreeGrafter"/>
</dbReference>
<evidence type="ECO:0000256" key="1">
    <source>
        <dbReference type="SAM" id="SignalP"/>
    </source>
</evidence>
<organism evidence="3 4">
    <name type="scientific">Stackebrandtia nassauensis (strain DSM 44728 / CIP 108903 / NRRL B-16338 / NBRC 102104 / LLR-40K-21)</name>
    <dbReference type="NCBI Taxonomy" id="446470"/>
    <lineage>
        <taxon>Bacteria</taxon>
        <taxon>Bacillati</taxon>
        <taxon>Actinomycetota</taxon>
        <taxon>Actinomycetes</taxon>
        <taxon>Glycomycetales</taxon>
        <taxon>Glycomycetaceae</taxon>
        <taxon>Stackebrandtia</taxon>
    </lineage>
</organism>
<dbReference type="STRING" id="446470.Snas_6024"/>
<dbReference type="AlphaFoldDB" id="D3Q169"/>
<dbReference type="PANTHER" id="PTHR21666:SF270">
    <property type="entry name" value="MUREIN HYDROLASE ACTIVATOR ENVC"/>
    <property type="match status" value="1"/>
</dbReference>
<evidence type="ECO:0000259" key="2">
    <source>
        <dbReference type="Pfam" id="PF01551"/>
    </source>
</evidence>
<dbReference type="InterPro" id="IPR011055">
    <property type="entry name" value="Dup_hybrid_motif"/>
</dbReference>
<dbReference type="HOGENOM" id="CLU_118452_0_0_11"/>
<sequence>MRFRSPRLPGGRWTVRSLAVGAALLAAGAAALVVPTTAGAEDVEAQAISHRVPFPCGQTWQGQTRTNHSPLRAIDFNRDGDFGDRVTASAAGTVVHRGKMDGTSYGRLVVVRHSNGTATYYAHLSEYRVQHGEQVSKGETLGLVGGSGFPNTPGGFGSHLHYEQRTSYGGSSVPIKFNVRDVYYYGTRSYTSRC</sequence>
<dbReference type="Proteomes" id="UP000000844">
    <property type="component" value="Chromosome"/>
</dbReference>
<feature type="domain" description="M23ase beta-sheet core" evidence="2">
    <location>
        <begin position="81"/>
        <end position="166"/>
    </location>
</feature>
<accession>D3Q169</accession>
<dbReference type="InterPro" id="IPR016047">
    <property type="entry name" value="M23ase_b-sheet_dom"/>
</dbReference>
<keyword evidence="1" id="KW-0732">Signal</keyword>
<evidence type="ECO:0000313" key="4">
    <source>
        <dbReference type="Proteomes" id="UP000000844"/>
    </source>
</evidence>
<dbReference type="eggNOG" id="COG0739">
    <property type="taxonomic scope" value="Bacteria"/>
</dbReference>
<dbReference type="KEGG" id="sna:Snas_6024"/>
<name>D3Q169_STANL</name>
<protein>
    <submittedName>
        <fullName evidence="3">Peptidase M23</fullName>
    </submittedName>
</protein>
<dbReference type="OrthoDB" id="1099523at2"/>
<evidence type="ECO:0000313" key="3">
    <source>
        <dbReference type="EMBL" id="ADD45649.1"/>
    </source>
</evidence>